<dbReference type="InterPro" id="IPR028427">
    <property type="entry name" value="Met_Sox_Rdtase_MsrB"/>
</dbReference>
<dbReference type="PROSITE" id="PS51790">
    <property type="entry name" value="MSRB"/>
    <property type="match status" value="1"/>
</dbReference>
<feature type="domain" description="MsrB" evidence="4">
    <location>
        <begin position="46"/>
        <end position="168"/>
    </location>
</feature>
<gene>
    <name evidence="5" type="ORF">GCM10011361_06530</name>
</gene>
<protein>
    <recommendedName>
        <fullName evidence="1">peptide-methionine (R)-S-oxide reductase</fullName>
        <ecNumber evidence="1">1.8.4.12</ecNumber>
    </recommendedName>
</protein>
<accession>A0ABQ1QU05</accession>
<keyword evidence="6" id="KW-1185">Reference proteome</keyword>
<dbReference type="EMBL" id="BMFH01000001">
    <property type="protein sequence ID" value="GGD42249.1"/>
    <property type="molecule type" value="Genomic_DNA"/>
</dbReference>
<evidence type="ECO:0000259" key="4">
    <source>
        <dbReference type="PROSITE" id="PS51790"/>
    </source>
</evidence>
<name>A0ABQ1QU05_9FLAO</name>
<dbReference type="PANTHER" id="PTHR10173:SF57">
    <property type="entry name" value="PEPTIDE-METHIONINE (R)-S-OXIDE REDUCTASE"/>
    <property type="match status" value="1"/>
</dbReference>
<evidence type="ECO:0000256" key="3">
    <source>
        <dbReference type="ARBA" id="ARBA00048488"/>
    </source>
</evidence>
<keyword evidence="2" id="KW-0560">Oxidoreductase</keyword>
<dbReference type="Pfam" id="PF01641">
    <property type="entry name" value="SelR"/>
    <property type="match status" value="1"/>
</dbReference>
<evidence type="ECO:0000313" key="6">
    <source>
        <dbReference type="Proteomes" id="UP000625780"/>
    </source>
</evidence>
<sequence length="169" mass="18540">MKKIYLIGICLLAVSCKGVSQEKEGQKALTGTEAQEKETFAVNKTEAQWKAELTDIQFFVLRKEGTENAWSSDLLDIKSPGTYVCAGCGTPLFKSEHKFDSGTGWPSFDREIEGNVAYDVDYKIGYPRTEEHCAVCGGHLGHVFTDGPANTTGKRHCINGAALKFVPEE</sequence>
<evidence type="ECO:0000256" key="2">
    <source>
        <dbReference type="ARBA" id="ARBA00023002"/>
    </source>
</evidence>
<dbReference type="InterPro" id="IPR011057">
    <property type="entry name" value="Mss4-like_sf"/>
</dbReference>
<proteinExistence type="predicted"/>
<dbReference type="PROSITE" id="PS51257">
    <property type="entry name" value="PROKAR_LIPOPROTEIN"/>
    <property type="match status" value="1"/>
</dbReference>
<comment type="catalytic activity">
    <reaction evidence="3">
        <text>L-methionyl-[protein] + [thioredoxin]-disulfide + H2O = L-methionyl-(R)-S-oxide-[protein] + [thioredoxin]-dithiol</text>
        <dbReference type="Rhea" id="RHEA:24164"/>
        <dbReference type="Rhea" id="RHEA-COMP:10698"/>
        <dbReference type="Rhea" id="RHEA-COMP:10700"/>
        <dbReference type="Rhea" id="RHEA-COMP:12313"/>
        <dbReference type="Rhea" id="RHEA-COMP:12314"/>
        <dbReference type="ChEBI" id="CHEBI:15377"/>
        <dbReference type="ChEBI" id="CHEBI:16044"/>
        <dbReference type="ChEBI" id="CHEBI:29950"/>
        <dbReference type="ChEBI" id="CHEBI:45764"/>
        <dbReference type="ChEBI" id="CHEBI:50058"/>
        <dbReference type="EC" id="1.8.4.12"/>
    </reaction>
</comment>
<dbReference type="RefSeq" id="WP_188369275.1">
    <property type="nucleotide sequence ID" value="NZ_BMFH01000001.1"/>
</dbReference>
<organism evidence="5 6">
    <name type="scientific">Muriicola marianensis</name>
    <dbReference type="NCBI Taxonomy" id="1324801"/>
    <lineage>
        <taxon>Bacteria</taxon>
        <taxon>Pseudomonadati</taxon>
        <taxon>Bacteroidota</taxon>
        <taxon>Flavobacteriia</taxon>
        <taxon>Flavobacteriales</taxon>
        <taxon>Flavobacteriaceae</taxon>
        <taxon>Muriicola</taxon>
    </lineage>
</organism>
<dbReference type="Gene3D" id="2.170.150.20">
    <property type="entry name" value="Peptide methionine sulfoxide reductase"/>
    <property type="match status" value="1"/>
</dbReference>
<dbReference type="SUPFAM" id="SSF51316">
    <property type="entry name" value="Mss4-like"/>
    <property type="match status" value="1"/>
</dbReference>
<evidence type="ECO:0000256" key="1">
    <source>
        <dbReference type="ARBA" id="ARBA00012499"/>
    </source>
</evidence>
<dbReference type="PANTHER" id="PTHR10173">
    <property type="entry name" value="METHIONINE SULFOXIDE REDUCTASE"/>
    <property type="match status" value="1"/>
</dbReference>
<reference evidence="6" key="1">
    <citation type="journal article" date="2019" name="Int. J. Syst. Evol. Microbiol.">
        <title>The Global Catalogue of Microorganisms (GCM) 10K type strain sequencing project: providing services to taxonomists for standard genome sequencing and annotation.</title>
        <authorList>
            <consortium name="The Broad Institute Genomics Platform"/>
            <consortium name="The Broad Institute Genome Sequencing Center for Infectious Disease"/>
            <person name="Wu L."/>
            <person name="Ma J."/>
        </authorList>
    </citation>
    <scope>NUCLEOTIDE SEQUENCE [LARGE SCALE GENOMIC DNA]</scope>
    <source>
        <strain evidence="6">CGMCC 1.12606</strain>
    </source>
</reference>
<dbReference type="Proteomes" id="UP000625780">
    <property type="component" value="Unassembled WGS sequence"/>
</dbReference>
<dbReference type="InterPro" id="IPR002579">
    <property type="entry name" value="Met_Sox_Rdtase_MsrB_dom"/>
</dbReference>
<dbReference type="EC" id="1.8.4.12" evidence="1"/>
<evidence type="ECO:0000313" key="5">
    <source>
        <dbReference type="EMBL" id="GGD42249.1"/>
    </source>
</evidence>
<comment type="caution">
    <text evidence="5">The sequence shown here is derived from an EMBL/GenBank/DDBJ whole genome shotgun (WGS) entry which is preliminary data.</text>
</comment>
<dbReference type="NCBIfam" id="TIGR00357">
    <property type="entry name" value="peptide-methionine (R)-S-oxide reductase MsrB"/>
    <property type="match status" value="1"/>
</dbReference>